<dbReference type="Proteomes" id="UP001162501">
    <property type="component" value="Chromosome 20"/>
</dbReference>
<accession>A0ACB0EJB7</accession>
<protein>
    <submittedName>
        <fullName evidence="1">Uncharacterized protein</fullName>
    </submittedName>
</protein>
<reference evidence="1" key="1">
    <citation type="submission" date="2023-05" db="EMBL/GenBank/DDBJ databases">
        <authorList>
            <consortium name="ELIXIR-Norway"/>
        </authorList>
    </citation>
    <scope>NUCLEOTIDE SEQUENCE</scope>
</reference>
<proteinExistence type="predicted"/>
<organism evidence="1 2">
    <name type="scientific">Rangifer tarandus platyrhynchus</name>
    <name type="common">Svalbard reindeer</name>
    <dbReference type="NCBI Taxonomy" id="3082113"/>
    <lineage>
        <taxon>Eukaryota</taxon>
        <taxon>Metazoa</taxon>
        <taxon>Chordata</taxon>
        <taxon>Craniata</taxon>
        <taxon>Vertebrata</taxon>
        <taxon>Euteleostomi</taxon>
        <taxon>Mammalia</taxon>
        <taxon>Eutheria</taxon>
        <taxon>Laurasiatheria</taxon>
        <taxon>Artiodactyla</taxon>
        <taxon>Ruminantia</taxon>
        <taxon>Pecora</taxon>
        <taxon>Cervidae</taxon>
        <taxon>Odocoileinae</taxon>
        <taxon>Rangifer</taxon>
    </lineage>
</organism>
<sequence length="362" mass="36704">MRAGWASQRCWLGDAALQASPGARELLVETWSLQRPPVRGCSSQLGADRPVSGGVQAEAVAVGPAWPGGPGHAGRVTCPLWSTWCPQVGWGGVLGAPGAAGPSVLWRWGDRRRPAGCTREECARLLLVKLLLPPLECWRRSCRGHHQERLAQGAEASSGSSHPGVRGPQWTSSRLLTPRGTGPSAGRQAAQGGQGAEVSAAGLRAAPGREPEVRFSVPPGVLPRGPQRRGRDCQPLACAGAAHGDPGVMGPSCGWASAQADWARSEAVQAGSGPGQAGGRGVAPCALPVGDKPGMPGSGTWVWCPWRLHPGYHFLPLGPSGGCRAGGHGDPAFLSGASGLGPGLGLAGAPGEAGGGPEVGVP</sequence>
<dbReference type="EMBL" id="OX596104">
    <property type="protein sequence ID" value="CAI9700276.1"/>
    <property type="molecule type" value="Genomic_DNA"/>
</dbReference>
<evidence type="ECO:0000313" key="1">
    <source>
        <dbReference type="EMBL" id="CAI9700276.1"/>
    </source>
</evidence>
<gene>
    <name evidence="1" type="ORF">MRATA1EN3_LOCUS11489</name>
</gene>
<name>A0ACB0EJB7_RANTA</name>
<evidence type="ECO:0000313" key="2">
    <source>
        <dbReference type="Proteomes" id="UP001162501"/>
    </source>
</evidence>